<keyword evidence="4 6" id="KW-1133">Transmembrane helix</keyword>
<dbReference type="InterPro" id="IPR010432">
    <property type="entry name" value="RDD"/>
</dbReference>
<evidence type="ECO:0000256" key="4">
    <source>
        <dbReference type="ARBA" id="ARBA00022989"/>
    </source>
</evidence>
<feature type="transmembrane region" description="Helical" evidence="6">
    <location>
        <begin position="52"/>
        <end position="71"/>
    </location>
</feature>
<evidence type="ECO:0000256" key="3">
    <source>
        <dbReference type="ARBA" id="ARBA00022692"/>
    </source>
</evidence>
<evidence type="ECO:0000256" key="1">
    <source>
        <dbReference type="ARBA" id="ARBA00004651"/>
    </source>
</evidence>
<dbReference type="Pfam" id="PF06271">
    <property type="entry name" value="RDD"/>
    <property type="match status" value="1"/>
</dbReference>
<dbReference type="EMBL" id="JTDI01000002">
    <property type="protein sequence ID" value="KHK92593.1"/>
    <property type="molecule type" value="Genomic_DNA"/>
</dbReference>
<dbReference type="PANTHER" id="PTHR36115:SF9">
    <property type="entry name" value="LMO1584 PROTEIN"/>
    <property type="match status" value="1"/>
</dbReference>
<dbReference type="GO" id="GO:0005886">
    <property type="term" value="C:plasma membrane"/>
    <property type="evidence" value="ECO:0007669"/>
    <property type="project" value="UniProtKB-SubCell"/>
</dbReference>
<dbReference type="STRING" id="1348853.LK12_07430"/>
<reference evidence="8 9" key="1">
    <citation type="submission" date="2014-10" db="EMBL/GenBank/DDBJ databases">
        <title>Genome sequence of Novosphingobium malaysiense MUSC 273(T).</title>
        <authorList>
            <person name="Lee L.-H."/>
        </authorList>
    </citation>
    <scope>NUCLEOTIDE SEQUENCE [LARGE SCALE GENOMIC DNA]</scope>
    <source>
        <strain evidence="8 9">MUSC 273</strain>
    </source>
</reference>
<evidence type="ECO:0000256" key="2">
    <source>
        <dbReference type="ARBA" id="ARBA00022475"/>
    </source>
</evidence>
<gene>
    <name evidence="8" type="ORF">LK12_07430</name>
</gene>
<dbReference type="AlphaFoldDB" id="A0A0B1ZTZ5"/>
<protein>
    <submittedName>
        <fullName evidence="8">Transporter</fullName>
    </submittedName>
</protein>
<proteinExistence type="predicted"/>
<dbReference type="Proteomes" id="UP000031057">
    <property type="component" value="Unassembled WGS sequence"/>
</dbReference>
<feature type="transmembrane region" description="Helical" evidence="6">
    <location>
        <begin position="12"/>
        <end position="40"/>
    </location>
</feature>
<dbReference type="PANTHER" id="PTHR36115">
    <property type="entry name" value="PROLINE-RICH ANTIGEN HOMOLOG-RELATED"/>
    <property type="match status" value="1"/>
</dbReference>
<evidence type="ECO:0000256" key="5">
    <source>
        <dbReference type="ARBA" id="ARBA00023136"/>
    </source>
</evidence>
<sequence>MQPYGGFWWRVLAYFIDAIILNIAISVVFSILGLGIGASLTMMEAGQASNAYTGALMMSSLLSLVASWLYFALMESSPMQATVGKLAVGVIVTDLNGNRISFARATGRYFAKILSGLILFIGYIMVAFTERKQGLHDMLAGTLVWKTRDPRSVVSHEEVFR</sequence>
<dbReference type="RefSeq" id="WP_039281185.1">
    <property type="nucleotide sequence ID" value="NZ_JTDI01000002.1"/>
</dbReference>
<keyword evidence="9" id="KW-1185">Reference proteome</keyword>
<comment type="subcellular location">
    <subcellularLocation>
        <location evidence="1">Cell membrane</location>
        <topology evidence="1">Multi-pass membrane protein</topology>
    </subcellularLocation>
</comment>
<dbReference type="InterPro" id="IPR051791">
    <property type="entry name" value="Pra-immunoreactive"/>
</dbReference>
<name>A0A0B1ZTZ5_9SPHN</name>
<evidence type="ECO:0000259" key="7">
    <source>
        <dbReference type="Pfam" id="PF06271"/>
    </source>
</evidence>
<keyword evidence="2" id="KW-1003">Cell membrane</keyword>
<evidence type="ECO:0000313" key="9">
    <source>
        <dbReference type="Proteomes" id="UP000031057"/>
    </source>
</evidence>
<evidence type="ECO:0000313" key="8">
    <source>
        <dbReference type="EMBL" id="KHK92593.1"/>
    </source>
</evidence>
<comment type="caution">
    <text evidence="8">The sequence shown here is derived from an EMBL/GenBank/DDBJ whole genome shotgun (WGS) entry which is preliminary data.</text>
</comment>
<feature type="domain" description="RDD" evidence="7">
    <location>
        <begin position="4"/>
        <end position="141"/>
    </location>
</feature>
<dbReference type="OrthoDB" id="9793824at2"/>
<keyword evidence="3 6" id="KW-0812">Transmembrane</keyword>
<accession>A0A0B1ZTZ5</accession>
<keyword evidence="5 6" id="KW-0472">Membrane</keyword>
<organism evidence="8 9">
    <name type="scientific">Novosphingobium malaysiense</name>
    <dbReference type="NCBI Taxonomy" id="1348853"/>
    <lineage>
        <taxon>Bacteria</taxon>
        <taxon>Pseudomonadati</taxon>
        <taxon>Pseudomonadota</taxon>
        <taxon>Alphaproteobacteria</taxon>
        <taxon>Sphingomonadales</taxon>
        <taxon>Sphingomonadaceae</taxon>
        <taxon>Novosphingobium</taxon>
    </lineage>
</organism>
<feature type="transmembrane region" description="Helical" evidence="6">
    <location>
        <begin position="109"/>
        <end position="128"/>
    </location>
</feature>
<evidence type="ECO:0000256" key="6">
    <source>
        <dbReference type="SAM" id="Phobius"/>
    </source>
</evidence>